<evidence type="ECO:0000313" key="4">
    <source>
        <dbReference type="Proteomes" id="UP001155901"/>
    </source>
</evidence>
<dbReference type="EMBL" id="JAHTGR010000002">
    <property type="protein sequence ID" value="MBV6319990.1"/>
    <property type="molecule type" value="Genomic_DNA"/>
</dbReference>
<proteinExistence type="predicted"/>
<dbReference type="RefSeq" id="WP_217940685.1">
    <property type="nucleotide sequence ID" value="NZ_JAHTGR010000002.1"/>
</dbReference>
<keyword evidence="5" id="KW-1185">Reference proteome</keyword>
<sequence>MSQAIKKIELRRQLATCSLLSGVAALIIFCFHQPPYLASLLAGLPLHFQVATGLSRRITFT</sequence>
<evidence type="ECO:0000313" key="2">
    <source>
        <dbReference type="EMBL" id="MBV6319990.1"/>
    </source>
</evidence>
<dbReference type="AlphaFoldDB" id="A0AA41L6A4"/>
<reference evidence="2" key="1">
    <citation type="submission" date="2021-07" db="EMBL/GenBank/DDBJ databases">
        <title>Characterization of violacein-producing bacteria and related species.</title>
        <authorList>
            <person name="Wilson H.S."/>
            <person name="De Leon M.E."/>
        </authorList>
    </citation>
    <scope>NUCLEOTIDE SEQUENCE</scope>
    <source>
        <strain evidence="2">HSC-15S17</strain>
    </source>
</reference>
<protein>
    <submittedName>
        <fullName evidence="2">Uncharacterized protein</fullName>
    </submittedName>
</protein>
<gene>
    <name evidence="2" type="ORF">KVP70_03510</name>
    <name evidence="3" type="ORF">L1274_004095</name>
</gene>
<evidence type="ECO:0000313" key="3">
    <source>
        <dbReference type="EMBL" id="MCP2010355.1"/>
    </source>
</evidence>
<name>A0AA41L6A4_9BURK</name>
<keyword evidence="1" id="KW-0812">Transmembrane</keyword>
<feature type="transmembrane region" description="Helical" evidence="1">
    <location>
        <begin position="12"/>
        <end position="29"/>
    </location>
</feature>
<dbReference type="Proteomes" id="UP001162889">
    <property type="component" value="Unassembled WGS sequence"/>
</dbReference>
<keyword evidence="1" id="KW-0472">Membrane</keyword>
<reference evidence="3" key="2">
    <citation type="submission" date="2022-03" db="EMBL/GenBank/DDBJ databases">
        <title>Genome Encyclopedia of Bacteria and Archaea VI: Functional Genomics of Type Strains.</title>
        <authorList>
            <person name="Whitman W."/>
        </authorList>
    </citation>
    <scope>NUCLEOTIDE SEQUENCE</scope>
    <source>
        <strain evidence="3">HSC-15S17</strain>
    </source>
</reference>
<comment type="caution">
    <text evidence="2">The sequence shown here is derived from an EMBL/GenBank/DDBJ whole genome shotgun (WGS) entry which is preliminary data.</text>
</comment>
<organism evidence="2 4">
    <name type="scientific">Duganella violaceipulchra</name>
    <dbReference type="NCBI Taxonomy" id="2849652"/>
    <lineage>
        <taxon>Bacteria</taxon>
        <taxon>Pseudomonadati</taxon>
        <taxon>Pseudomonadota</taxon>
        <taxon>Betaproteobacteria</taxon>
        <taxon>Burkholderiales</taxon>
        <taxon>Oxalobacteraceae</taxon>
        <taxon>Telluria group</taxon>
        <taxon>Duganella</taxon>
    </lineage>
</organism>
<dbReference type="EMBL" id="JALJZU010000008">
    <property type="protein sequence ID" value="MCP2010355.1"/>
    <property type="molecule type" value="Genomic_DNA"/>
</dbReference>
<accession>A0AA41L6A4</accession>
<keyword evidence="1" id="KW-1133">Transmembrane helix</keyword>
<evidence type="ECO:0000256" key="1">
    <source>
        <dbReference type="SAM" id="Phobius"/>
    </source>
</evidence>
<evidence type="ECO:0000313" key="5">
    <source>
        <dbReference type="Proteomes" id="UP001162889"/>
    </source>
</evidence>
<dbReference type="Proteomes" id="UP001155901">
    <property type="component" value="Unassembled WGS sequence"/>
</dbReference>